<gene>
    <name evidence="1" type="ORF">J2S01_002371</name>
</gene>
<name>A0ABT9YA84_9FIRM</name>
<keyword evidence="2" id="KW-1185">Reference proteome</keyword>
<evidence type="ECO:0000313" key="2">
    <source>
        <dbReference type="Proteomes" id="UP001239167"/>
    </source>
</evidence>
<comment type="caution">
    <text evidence="1">The sequence shown here is derived from an EMBL/GenBank/DDBJ whole genome shotgun (WGS) entry which is preliminary data.</text>
</comment>
<dbReference type="EMBL" id="JAUSUE010000019">
    <property type="protein sequence ID" value="MDQ0204639.1"/>
    <property type="molecule type" value="Genomic_DNA"/>
</dbReference>
<dbReference type="GO" id="GO:0061693">
    <property type="term" value="F:alpha-D-ribose 1-methylphosphonate 5-triphosphate synthase activity"/>
    <property type="evidence" value="ECO:0007669"/>
    <property type="project" value="UniProtKB-EC"/>
</dbReference>
<proteinExistence type="predicted"/>
<dbReference type="Proteomes" id="UP001239167">
    <property type="component" value="Unassembled WGS sequence"/>
</dbReference>
<organism evidence="1 2">
    <name type="scientific">Pectinatus haikarae</name>
    <dbReference type="NCBI Taxonomy" id="349096"/>
    <lineage>
        <taxon>Bacteria</taxon>
        <taxon>Bacillati</taxon>
        <taxon>Bacillota</taxon>
        <taxon>Negativicutes</taxon>
        <taxon>Selenomonadales</taxon>
        <taxon>Selenomonadaceae</taxon>
        <taxon>Pectinatus</taxon>
    </lineage>
</organism>
<dbReference type="InterPro" id="IPR008773">
    <property type="entry name" value="PhnI"/>
</dbReference>
<evidence type="ECO:0000313" key="1">
    <source>
        <dbReference type="EMBL" id="MDQ0204639.1"/>
    </source>
</evidence>
<dbReference type="RefSeq" id="WP_307224934.1">
    <property type="nucleotide sequence ID" value="NZ_CP116940.1"/>
</dbReference>
<dbReference type="Pfam" id="PF05861">
    <property type="entry name" value="PhnI"/>
    <property type="match status" value="1"/>
</dbReference>
<accession>A0ABT9YA84</accession>
<protein>
    <submittedName>
        <fullName evidence="1">Alpha-D-ribose 1-methylphosphonate 5-triphosphate synthase subunit PhnI</fullName>
        <ecNumber evidence="1">2.7.8.37</ecNumber>
    </submittedName>
</protein>
<reference evidence="1 2" key="1">
    <citation type="submission" date="2023-07" db="EMBL/GenBank/DDBJ databases">
        <title>Genomic Encyclopedia of Type Strains, Phase IV (KMG-IV): sequencing the most valuable type-strain genomes for metagenomic binning, comparative biology and taxonomic classification.</title>
        <authorList>
            <person name="Goeker M."/>
        </authorList>
    </citation>
    <scope>NUCLEOTIDE SEQUENCE [LARGE SCALE GENOMIC DNA]</scope>
    <source>
        <strain evidence="1 2">DSM 16980</strain>
    </source>
</reference>
<keyword evidence="1" id="KW-0808">Transferase</keyword>
<sequence>MGYAAVSGGAEAILNAEKLLTYFRLKGNSEPLTAVQIKDQLRLAVDKVMGEGALYAPEAAALALKQAEGDMLEAAFILRAYRATQPRRYVTNPVETGTMQIIRRISGVFQDIPGGQILGPTRDYTQRLLDFSLLTEDKERMEKLLQNLGVSNIPEQLPNTFLKVVDLLRVEGLLADLEPSQEIYDITHHTLTFPCSRSAKLQSLCRGETGAMMALAYSAVRGFGSIHPCLAELRVGYIPLYINRPGCEKAVFIGKVLATEAEIVSPGSGYDKNGKSCLTLGYGFCFGHNETKAIAMGILDQSTRNASLVKAPAEDEEFVLYHIDGVEAAGFVNHWKLPHYVTFQSTLDRIRQAQTLGKEKKYAGYKTDKKTD</sequence>
<dbReference type="PIRSF" id="PIRSF007313">
    <property type="entry name" value="PhnI"/>
    <property type="match status" value="1"/>
</dbReference>
<dbReference type="EC" id="2.7.8.37" evidence="1"/>